<sequence length="305" mass="34707">MNLFVYWIMFVVYSISLHFYYTAARRNTGDCLQTNFLLVRIGWRFDSSCTKTRTVWNVNLADCLTLVCGIGNVVLYKQYLHGDQYICSVHKCESNQDGTDWAYGWQQGWELYRQTKAYAIPYTSTPTYSLTSKTTKAKYSVSSHVTTQKTILNTSTEKLMNTITTETMAMNFANVTKDTTSILYENQTEEKIHNQDFKIIAIVMSASTGILLVLSAVKALHVITRRLRRRQIASRVVSLFSQPSSWDFSVGSSSDLSNVTSSGDSPYQTIDESKMLHYHHQFGISNTKETDCLQSIQQELADTNI</sequence>
<gene>
    <name evidence="1" type="ORF">OFUS_LOCUS21432</name>
</gene>
<reference evidence="1" key="1">
    <citation type="submission" date="2022-03" db="EMBL/GenBank/DDBJ databases">
        <authorList>
            <person name="Martin C."/>
        </authorList>
    </citation>
    <scope>NUCLEOTIDE SEQUENCE</scope>
</reference>
<proteinExistence type="predicted"/>
<dbReference type="AlphaFoldDB" id="A0A8J1U1U2"/>
<evidence type="ECO:0000313" key="1">
    <source>
        <dbReference type="EMBL" id="CAH1797095.1"/>
    </source>
</evidence>
<name>A0A8J1U1U2_OWEFU</name>
<dbReference type="EMBL" id="CAIIXF020000010">
    <property type="protein sequence ID" value="CAH1797095.1"/>
    <property type="molecule type" value="Genomic_DNA"/>
</dbReference>
<keyword evidence="2" id="KW-1185">Reference proteome</keyword>
<organism evidence="1 2">
    <name type="scientific">Owenia fusiformis</name>
    <name type="common">Polychaete worm</name>
    <dbReference type="NCBI Taxonomy" id="6347"/>
    <lineage>
        <taxon>Eukaryota</taxon>
        <taxon>Metazoa</taxon>
        <taxon>Spiralia</taxon>
        <taxon>Lophotrochozoa</taxon>
        <taxon>Annelida</taxon>
        <taxon>Polychaeta</taxon>
        <taxon>Sedentaria</taxon>
        <taxon>Canalipalpata</taxon>
        <taxon>Sabellida</taxon>
        <taxon>Oweniida</taxon>
        <taxon>Oweniidae</taxon>
        <taxon>Owenia</taxon>
    </lineage>
</organism>
<protein>
    <submittedName>
        <fullName evidence="1">Uncharacterized protein</fullName>
    </submittedName>
</protein>
<evidence type="ECO:0000313" key="2">
    <source>
        <dbReference type="Proteomes" id="UP000749559"/>
    </source>
</evidence>
<dbReference type="Proteomes" id="UP000749559">
    <property type="component" value="Unassembled WGS sequence"/>
</dbReference>
<accession>A0A8J1U1U2</accession>
<comment type="caution">
    <text evidence="1">The sequence shown here is derived from an EMBL/GenBank/DDBJ whole genome shotgun (WGS) entry which is preliminary data.</text>
</comment>